<dbReference type="InterPro" id="IPR011723">
    <property type="entry name" value="Znf/thioredoxin_put"/>
</dbReference>
<evidence type="ECO:0000313" key="4">
    <source>
        <dbReference type="EMBL" id="SPH23350.1"/>
    </source>
</evidence>
<feature type="region of interest" description="Disordered" evidence="1">
    <location>
        <begin position="42"/>
        <end position="191"/>
    </location>
</feature>
<evidence type="ECO:0000313" key="5">
    <source>
        <dbReference type="Proteomes" id="UP000244924"/>
    </source>
</evidence>
<organism evidence="4 5">
    <name type="scientific">Albidovulum aquaemixtae</name>
    <dbReference type="NCBI Taxonomy" id="1542388"/>
    <lineage>
        <taxon>Bacteria</taxon>
        <taxon>Pseudomonadati</taxon>
        <taxon>Pseudomonadota</taxon>
        <taxon>Alphaproteobacteria</taxon>
        <taxon>Rhodobacterales</taxon>
        <taxon>Paracoccaceae</taxon>
        <taxon>Albidovulum</taxon>
    </lineage>
</organism>
<keyword evidence="2" id="KW-0812">Transmembrane</keyword>
<dbReference type="OrthoDB" id="7159357at2"/>
<reference evidence="4 5" key="1">
    <citation type="submission" date="2018-03" db="EMBL/GenBank/DDBJ databases">
        <authorList>
            <person name="Keele B.F."/>
        </authorList>
    </citation>
    <scope>NUCLEOTIDE SEQUENCE [LARGE SCALE GENOMIC DNA]</scope>
    <source>
        <strain evidence="4 5">CECT 8626</strain>
    </source>
</reference>
<feature type="domain" description="Zinc finger/thioredoxin putative" evidence="3">
    <location>
        <begin position="1"/>
        <end position="36"/>
    </location>
</feature>
<feature type="compositionally biased region" description="Low complexity" evidence="1">
    <location>
        <begin position="117"/>
        <end position="127"/>
    </location>
</feature>
<dbReference type="Proteomes" id="UP000244924">
    <property type="component" value="Unassembled WGS sequence"/>
</dbReference>
<protein>
    <recommendedName>
        <fullName evidence="3">Zinc finger/thioredoxin putative domain-containing protein</fullName>
    </recommendedName>
</protein>
<gene>
    <name evidence="4" type="ORF">DEA8626_02414</name>
</gene>
<evidence type="ECO:0000259" key="3">
    <source>
        <dbReference type="Pfam" id="PF13717"/>
    </source>
</evidence>
<proteinExistence type="predicted"/>
<keyword evidence="2" id="KW-1133">Transmembrane helix</keyword>
<feature type="compositionally biased region" description="Acidic residues" evidence="1">
    <location>
        <begin position="106"/>
        <end position="116"/>
    </location>
</feature>
<evidence type="ECO:0000256" key="1">
    <source>
        <dbReference type="SAM" id="MobiDB-lite"/>
    </source>
</evidence>
<keyword evidence="2" id="KW-0472">Membrane</keyword>
<feature type="compositionally biased region" description="Acidic residues" evidence="1">
    <location>
        <begin position="71"/>
        <end position="98"/>
    </location>
</feature>
<feature type="compositionally biased region" description="Basic and acidic residues" evidence="1">
    <location>
        <begin position="44"/>
        <end position="65"/>
    </location>
</feature>
<accession>A0A2R8BJ77</accession>
<evidence type="ECO:0000256" key="2">
    <source>
        <dbReference type="SAM" id="Phobius"/>
    </source>
</evidence>
<dbReference type="NCBIfam" id="TIGR02098">
    <property type="entry name" value="MJ0042_CXXC"/>
    <property type="match status" value="1"/>
</dbReference>
<dbReference type="Pfam" id="PF13717">
    <property type="entry name" value="Zn_ribbon_4"/>
    <property type="match status" value="1"/>
</dbReference>
<feature type="transmembrane region" description="Helical" evidence="2">
    <location>
        <begin position="313"/>
        <end position="332"/>
    </location>
</feature>
<feature type="compositionally biased region" description="Low complexity" evidence="1">
    <location>
        <begin position="147"/>
        <end position="167"/>
    </location>
</feature>
<dbReference type="EMBL" id="OMOQ01000002">
    <property type="protein sequence ID" value="SPH23350.1"/>
    <property type="molecule type" value="Genomic_DNA"/>
</dbReference>
<name>A0A2R8BJ77_9RHOB</name>
<feature type="compositionally biased region" description="Acidic residues" evidence="1">
    <location>
        <begin position="168"/>
        <end position="181"/>
    </location>
</feature>
<dbReference type="AlphaFoldDB" id="A0A2R8BJ77"/>
<sequence length="377" mass="40526">MRLKCPSCGAQYDVDESVIPDGGRDVQCSNCGHAWFQRSAAQLKAEEDHKAELSRRAEAEAEEKPQPAVEEVPEPEPPQEPEPAPEPEPEETTAEPEAAEAAPEAGLEESVAEPEVAEAAPEPQEIAAEPEEVETAEAVSIEDAADVEAAPAADTRPDAAATDSAPPDADEDEGDEDEEGEFVTPVPERVRRELDDSVRDVLREEAEREVRARVSESQPVETQTEMGLAAAIGAAHATTVTPQEAVRDRVARLRGDEDDLDEEALVTRASRRELLPDIEEINSTLRATSDRGDEAASIDAPETLRRRRSGFRLGFSTALIVALVALVIYILAPTLSETVPALEPALSGYVAAVDSARAWLDEMMKSLTASLNGDAQN</sequence>
<dbReference type="RefSeq" id="WP_108853469.1">
    <property type="nucleotide sequence ID" value="NZ_OMOQ01000002.1"/>
</dbReference>
<keyword evidence="5" id="KW-1185">Reference proteome</keyword>